<dbReference type="EC" id="5.3.1.15" evidence="8"/>
<dbReference type="GO" id="GO:0047828">
    <property type="term" value="F:D-lyxose ketol-isomerase activity"/>
    <property type="evidence" value="ECO:0007669"/>
    <property type="project" value="UniProtKB-EC"/>
</dbReference>
<gene>
    <name evidence="9" type="ORF">IAG03_12045</name>
</gene>
<dbReference type="RefSeq" id="WP_249320287.1">
    <property type="nucleotide sequence ID" value="NZ_JACRSN010000021.1"/>
</dbReference>
<evidence type="ECO:0000256" key="2">
    <source>
        <dbReference type="ARBA" id="ARBA00022723"/>
    </source>
</evidence>
<evidence type="ECO:0000256" key="8">
    <source>
        <dbReference type="ARBA" id="ARBA00044972"/>
    </source>
</evidence>
<comment type="catalytic activity">
    <reaction evidence="6">
        <text>D-lyxose = D-xylulose</text>
        <dbReference type="Rhea" id="RHEA:14201"/>
        <dbReference type="ChEBI" id="CHEBI:16789"/>
        <dbReference type="ChEBI" id="CHEBI:17140"/>
        <dbReference type="EC" id="5.3.1.15"/>
    </reaction>
</comment>
<keyword evidence="5" id="KW-0119">Carbohydrate metabolism</keyword>
<dbReference type="AlphaFoldDB" id="A0A926DB98"/>
<dbReference type="InterPro" id="IPR010864">
    <property type="entry name" value="D-lyxose_isomer"/>
</dbReference>
<accession>A0A926DB98</accession>
<evidence type="ECO:0000256" key="3">
    <source>
        <dbReference type="ARBA" id="ARBA00023211"/>
    </source>
</evidence>
<comment type="caution">
    <text evidence="9">The sequence shown here is derived from an EMBL/GenBank/DDBJ whole genome shotgun (WGS) entry which is preliminary data.</text>
</comment>
<evidence type="ECO:0000256" key="1">
    <source>
        <dbReference type="ARBA" id="ARBA00001936"/>
    </source>
</evidence>
<protein>
    <recommendedName>
        <fullName evidence="8">D-lyxose ketol-isomerase</fullName>
        <ecNumber evidence="8">5.3.1.15</ecNumber>
    </recommendedName>
</protein>
<evidence type="ECO:0000256" key="6">
    <source>
        <dbReference type="ARBA" id="ARBA00044907"/>
    </source>
</evidence>
<dbReference type="Pfam" id="PF07385">
    <property type="entry name" value="Lyx_isomer"/>
    <property type="match status" value="1"/>
</dbReference>
<sequence>MKRSEINAILRENIAFIKEMHFSLPPFAYWTPEEWKEKGHECDEIRDNMLGWDITDYGLGNYEKVGLFLFTIRNGNLNNPKYRKPYAEKLLISNPGQLCTNHFHWNKMEDIINRGGGILMIQVWNSDENEGLADTPVQITLDGVVSVVEAGTILRLLPGQSITLPPHQYHAFWAEEGHGKTLIGEVSMVNDDNTDNRFYEPMGRFPKIEENEAPLYLLCNEYPAAK</sequence>
<dbReference type="Proteomes" id="UP000651482">
    <property type="component" value="Unassembled WGS sequence"/>
</dbReference>
<name>A0A926DB98_9FIRM</name>
<evidence type="ECO:0000256" key="4">
    <source>
        <dbReference type="ARBA" id="ARBA00023235"/>
    </source>
</evidence>
<dbReference type="CDD" id="cd20309">
    <property type="entry name" value="cupin_EcSI"/>
    <property type="match status" value="1"/>
</dbReference>
<keyword evidence="3" id="KW-0464">Manganese</keyword>
<proteinExistence type="inferred from homology"/>
<keyword evidence="10" id="KW-1185">Reference proteome</keyword>
<evidence type="ECO:0000256" key="7">
    <source>
        <dbReference type="ARBA" id="ARBA00044951"/>
    </source>
</evidence>
<organism evidence="9 10">
    <name type="scientific">Yeguia hominis</name>
    <dbReference type="NCBI Taxonomy" id="2763662"/>
    <lineage>
        <taxon>Bacteria</taxon>
        <taxon>Bacillati</taxon>
        <taxon>Bacillota</taxon>
        <taxon>Clostridia</taxon>
        <taxon>Eubacteriales</taxon>
        <taxon>Yeguiaceae</taxon>
        <taxon>Yeguia</taxon>
    </lineage>
</organism>
<evidence type="ECO:0000256" key="5">
    <source>
        <dbReference type="ARBA" id="ARBA00023277"/>
    </source>
</evidence>
<keyword evidence="4 9" id="KW-0413">Isomerase</keyword>
<evidence type="ECO:0000313" key="9">
    <source>
        <dbReference type="EMBL" id="MBC8534702.1"/>
    </source>
</evidence>
<dbReference type="EMBL" id="JACRSN010000021">
    <property type="protein sequence ID" value="MBC8534702.1"/>
    <property type="molecule type" value="Genomic_DNA"/>
</dbReference>
<dbReference type="GO" id="GO:0046872">
    <property type="term" value="F:metal ion binding"/>
    <property type="evidence" value="ECO:0007669"/>
    <property type="project" value="UniProtKB-KW"/>
</dbReference>
<comment type="cofactor">
    <cofactor evidence="1">
        <name>Mn(2+)</name>
        <dbReference type="ChEBI" id="CHEBI:29035"/>
    </cofactor>
</comment>
<evidence type="ECO:0000313" key="10">
    <source>
        <dbReference type="Proteomes" id="UP000651482"/>
    </source>
</evidence>
<reference evidence="9" key="1">
    <citation type="submission" date="2020-08" db="EMBL/GenBank/DDBJ databases">
        <title>Genome public.</title>
        <authorList>
            <person name="Liu C."/>
            <person name="Sun Q."/>
        </authorList>
    </citation>
    <scope>NUCLEOTIDE SEQUENCE</scope>
    <source>
        <strain evidence="9">NSJ-40</strain>
    </source>
</reference>
<comment type="similarity">
    <text evidence="7">Belongs to the D-lyxose ketol-isomerase family.</text>
</comment>
<keyword evidence="2" id="KW-0479">Metal-binding</keyword>
<dbReference type="InterPro" id="IPR047581">
    <property type="entry name" value="EcSI_cupin"/>
</dbReference>
<dbReference type="Gene3D" id="2.60.120.10">
    <property type="entry name" value="Jelly Rolls"/>
    <property type="match status" value="1"/>
</dbReference>
<dbReference type="InterPro" id="IPR014710">
    <property type="entry name" value="RmlC-like_jellyroll"/>
</dbReference>